<organism evidence="2 3">
    <name type="scientific">Boletus edulis BED1</name>
    <dbReference type="NCBI Taxonomy" id="1328754"/>
    <lineage>
        <taxon>Eukaryota</taxon>
        <taxon>Fungi</taxon>
        <taxon>Dikarya</taxon>
        <taxon>Basidiomycota</taxon>
        <taxon>Agaricomycotina</taxon>
        <taxon>Agaricomycetes</taxon>
        <taxon>Agaricomycetidae</taxon>
        <taxon>Boletales</taxon>
        <taxon>Boletineae</taxon>
        <taxon>Boletaceae</taxon>
        <taxon>Boletoideae</taxon>
        <taxon>Boletus</taxon>
    </lineage>
</organism>
<evidence type="ECO:0000313" key="2">
    <source>
        <dbReference type="EMBL" id="KAF8421915.1"/>
    </source>
</evidence>
<comment type="caution">
    <text evidence="2">The sequence shown here is derived from an EMBL/GenBank/DDBJ whole genome shotgun (WGS) entry which is preliminary data.</text>
</comment>
<dbReference type="EMBL" id="WHUW01000133">
    <property type="protein sequence ID" value="KAF8421915.1"/>
    <property type="molecule type" value="Genomic_DNA"/>
</dbReference>
<reference evidence="2" key="2">
    <citation type="journal article" date="2020" name="Nat. Commun.">
        <title>Large-scale genome sequencing of mycorrhizal fungi provides insights into the early evolution of symbiotic traits.</title>
        <authorList>
            <person name="Miyauchi S."/>
            <person name="Kiss E."/>
            <person name="Kuo A."/>
            <person name="Drula E."/>
            <person name="Kohler A."/>
            <person name="Sanchez-Garcia M."/>
            <person name="Morin E."/>
            <person name="Andreopoulos B."/>
            <person name="Barry K.W."/>
            <person name="Bonito G."/>
            <person name="Buee M."/>
            <person name="Carver A."/>
            <person name="Chen C."/>
            <person name="Cichocki N."/>
            <person name="Clum A."/>
            <person name="Culley D."/>
            <person name="Crous P.W."/>
            <person name="Fauchery L."/>
            <person name="Girlanda M."/>
            <person name="Hayes R.D."/>
            <person name="Keri Z."/>
            <person name="LaButti K."/>
            <person name="Lipzen A."/>
            <person name="Lombard V."/>
            <person name="Magnuson J."/>
            <person name="Maillard F."/>
            <person name="Murat C."/>
            <person name="Nolan M."/>
            <person name="Ohm R.A."/>
            <person name="Pangilinan J."/>
            <person name="Pereira M.F."/>
            <person name="Perotto S."/>
            <person name="Peter M."/>
            <person name="Pfister S."/>
            <person name="Riley R."/>
            <person name="Sitrit Y."/>
            <person name="Stielow J.B."/>
            <person name="Szollosi G."/>
            <person name="Zifcakova L."/>
            <person name="Stursova M."/>
            <person name="Spatafora J.W."/>
            <person name="Tedersoo L."/>
            <person name="Vaario L.M."/>
            <person name="Yamada A."/>
            <person name="Yan M."/>
            <person name="Wang P."/>
            <person name="Xu J."/>
            <person name="Bruns T."/>
            <person name="Baldrian P."/>
            <person name="Vilgalys R."/>
            <person name="Dunand C."/>
            <person name="Henrissat B."/>
            <person name="Grigoriev I.V."/>
            <person name="Hibbett D."/>
            <person name="Nagy L.G."/>
            <person name="Martin F.M."/>
        </authorList>
    </citation>
    <scope>NUCLEOTIDE SEQUENCE</scope>
    <source>
        <strain evidence="2">BED1</strain>
    </source>
</reference>
<reference evidence="2" key="1">
    <citation type="submission" date="2019-10" db="EMBL/GenBank/DDBJ databases">
        <authorList>
            <consortium name="DOE Joint Genome Institute"/>
            <person name="Kuo A."/>
            <person name="Miyauchi S."/>
            <person name="Kiss E."/>
            <person name="Drula E."/>
            <person name="Kohler A."/>
            <person name="Sanchez-Garcia M."/>
            <person name="Andreopoulos B."/>
            <person name="Barry K.W."/>
            <person name="Bonito G."/>
            <person name="Buee M."/>
            <person name="Carver A."/>
            <person name="Chen C."/>
            <person name="Cichocki N."/>
            <person name="Clum A."/>
            <person name="Culley D."/>
            <person name="Crous P.W."/>
            <person name="Fauchery L."/>
            <person name="Girlanda M."/>
            <person name="Hayes R."/>
            <person name="Keri Z."/>
            <person name="LaButti K."/>
            <person name="Lipzen A."/>
            <person name="Lombard V."/>
            <person name="Magnuson J."/>
            <person name="Maillard F."/>
            <person name="Morin E."/>
            <person name="Murat C."/>
            <person name="Nolan M."/>
            <person name="Ohm R."/>
            <person name="Pangilinan J."/>
            <person name="Pereira M."/>
            <person name="Perotto S."/>
            <person name="Peter M."/>
            <person name="Riley R."/>
            <person name="Sitrit Y."/>
            <person name="Stielow B."/>
            <person name="Szollosi G."/>
            <person name="Zifcakova L."/>
            <person name="Stursova M."/>
            <person name="Spatafora J.W."/>
            <person name="Tedersoo L."/>
            <person name="Vaario L.-M."/>
            <person name="Yamada A."/>
            <person name="Yan M."/>
            <person name="Wang P."/>
            <person name="Xu J."/>
            <person name="Bruns T."/>
            <person name="Baldrian P."/>
            <person name="Vilgalys R."/>
            <person name="Henrissat B."/>
            <person name="Grigoriev I.V."/>
            <person name="Hibbett D."/>
            <person name="Nagy L.G."/>
            <person name="Martin F.M."/>
        </authorList>
    </citation>
    <scope>NUCLEOTIDE SEQUENCE</scope>
    <source>
        <strain evidence="2">BED1</strain>
    </source>
</reference>
<feature type="non-terminal residue" evidence="2">
    <location>
        <position position="57"/>
    </location>
</feature>
<evidence type="ECO:0000313" key="3">
    <source>
        <dbReference type="Proteomes" id="UP001194468"/>
    </source>
</evidence>
<protein>
    <submittedName>
        <fullName evidence="2">Uncharacterized protein</fullName>
    </submittedName>
</protein>
<feature type="compositionally biased region" description="Gly residues" evidence="1">
    <location>
        <begin position="1"/>
        <end position="10"/>
    </location>
</feature>
<dbReference type="Proteomes" id="UP001194468">
    <property type="component" value="Unassembled WGS sequence"/>
</dbReference>
<evidence type="ECO:0000256" key="1">
    <source>
        <dbReference type="SAM" id="MobiDB-lite"/>
    </source>
</evidence>
<sequence length="57" mass="6458">MARAGFGGNGDIMNHDRPPPQQVEPVSGLSTVFISLFPSHRRDRSDMDELWHHDQTN</sequence>
<gene>
    <name evidence="2" type="ORF">L210DRAFT_3572128</name>
</gene>
<proteinExistence type="predicted"/>
<name>A0AAD4G768_BOLED</name>
<feature type="region of interest" description="Disordered" evidence="1">
    <location>
        <begin position="1"/>
        <end position="27"/>
    </location>
</feature>
<keyword evidence="3" id="KW-1185">Reference proteome</keyword>
<accession>A0AAD4G768</accession>
<dbReference type="AlphaFoldDB" id="A0AAD4G768"/>